<dbReference type="InterPro" id="IPR027417">
    <property type="entry name" value="P-loop_NTPase"/>
</dbReference>
<dbReference type="SUPFAM" id="SSF52540">
    <property type="entry name" value="P-loop containing nucleoside triphosphate hydrolases"/>
    <property type="match status" value="1"/>
</dbReference>
<accession>A0A521BVB3</accession>
<evidence type="ECO:0000256" key="1">
    <source>
        <dbReference type="ARBA" id="ARBA00004777"/>
    </source>
</evidence>
<evidence type="ECO:0000256" key="7">
    <source>
        <dbReference type="ARBA" id="ARBA00061363"/>
    </source>
</evidence>
<dbReference type="Gene3D" id="3.30.1510.10">
    <property type="entry name" value="Domain 2, N(10)-formyltetrahydrofolate synthetase"/>
    <property type="match status" value="1"/>
</dbReference>
<keyword evidence="10" id="KW-1185">Reference proteome</keyword>
<feature type="binding site" evidence="8">
    <location>
        <begin position="65"/>
        <end position="72"/>
    </location>
    <ligand>
        <name>ATP</name>
        <dbReference type="ChEBI" id="CHEBI:30616"/>
    </ligand>
</feature>
<dbReference type="UniPathway" id="UPA00193"/>
<keyword evidence="2 8" id="KW-0554">One-carbon metabolism</keyword>
<dbReference type="FunFam" id="3.10.410.10:FF:000001">
    <property type="entry name" value="Putative formate--tetrahydrofolate ligase"/>
    <property type="match status" value="1"/>
</dbReference>
<evidence type="ECO:0000256" key="2">
    <source>
        <dbReference type="ARBA" id="ARBA00022563"/>
    </source>
</evidence>
<gene>
    <name evidence="8" type="primary">fhs</name>
    <name evidence="9" type="ORF">SAMN06265221_103149</name>
</gene>
<dbReference type="Gene3D" id="3.10.410.10">
    <property type="entry name" value="Formyltetrahydrofolate synthetase, domain 3"/>
    <property type="match status" value="1"/>
</dbReference>
<comment type="pathway">
    <text evidence="1 8">One-carbon metabolism; tetrahydrofolate interconversion.</text>
</comment>
<dbReference type="EC" id="6.3.4.3" evidence="8"/>
<dbReference type="RefSeq" id="WP_142662020.1">
    <property type="nucleotide sequence ID" value="NZ_FXTK01000003.1"/>
</dbReference>
<sequence>MKSDIQIAREAKKRPIAEIAAKLGMGPDDFLPFGHDKAKLTHEFVGGLADRPQGRLVLVTAINPTPAGEGKTTTTVGLGDALNRIGKRTTICIREASLGPNFGMKGGAAGGGMAQIVPMEDMNLHFTGDFHAVTSAHNLLSAMIDNHIYWGNQLRIDPRRITWRRVMDMNDRVLRQTVVALGGPANGYPRETGFDITVASEVMAILCLASDIHDLEERLGRIVIGYTIEREPITARDIGANGAMTVLLRDALQPNLVQTLENNPAMVHGGPFANIAHGCNSVMATRSALALSEYVVTEAGFGADLGAEKFLDIKCRLAGLSPDAVVLVATVRALKMNGGVARADLGAEDVAALTRGCANLGRHIENLHAFGLPVVVAINHFTSDTDAEVAALKDYCAKHHVKAVLCRHWAEGGAGAEELARAVVTNAESGTAQFAPIYPDEMTLWDKIQTVCRRIYRADHVEAPPSVRAQLETWQRAGFGHLPVCMAKTQYSFSSDPTALGAPTGFTIPLREVRLSAGAGFVVAICGEIMTMPGLPREPAALRIGLDADGRVEGLF</sequence>
<dbReference type="NCBIfam" id="NF010030">
    <property type="entry name" value="PRK13505.1"/>
    <property type="match status" value="1"/>
</dbReference>
<evidence type="ECO:0000256" key="6">
    <source>
        <dbReference type="ARBA" id="ARBA00049033"/>
    </source>
</evidence>
<keyword evidence="5 8" id="KW-0067">ATP-binding</keyword>
<dbReference type="InterPro" id="IPR020628">
    <property type="entry name" value="Formate_THF_ligase_CS"/>
</dbReference>
<evidence type="ECO:0000313" key="9">
    <source>
        <dbReference type="EMBL" id="SMO51123.1"/>
    </source>
</evidence>
<evidence type="ECO:0000256" key="8">
    <source>
        <dbReference type="HAMAP-Rule" id="MF_01543"/>
    </source>
</evidence>
<dbReference type="PROSITE" id="PS00722">
    <property type="entry name" value="FTHFS_2"/>
    <property type="match status" value="1"/>
</dbReference>
<evidence type="ECO:0000256" key="4">
    <source>
        <dbReference type="ARBA" id="ARBA00022741"/>
    </source>
</evidence>
<dbReference type="GO" id="GO:0004329">
    <property type="term" value="F:formate-tetrahydrofolate ligase activity"/>
    <property type="evidence" value="ECO:0007669"/>
    <property type="project" value="UniProtKB-UniRule"/>
</dbReference>
<dbReference type="Gene3D" id="3.40.50.300">
    <property type="entry name" value="P-loop containing nucleotide triphosphate hydrolases"/>
    <property type="match status" value="1"/>
</dbReference>
<dbReference type="InterPro" id="IPR000559">
    <property type="entry name" value="Formate_THF_ligase"/>
</dbReference>
<evidence type="ECO:0000256" key="5">
    <source>
        <dbReference type="ARBA" id="ARBA00022840"/>
    </source>
</evidence>
<dbReference type="AlphaFoldDB" id="A0A521BVB3"/>
<name>A0A521BVB3_9RHOB</name>
<dbReference type="HAMAP" id="MF_01543">
    <property type="entry name" value="FTHFS"/>
    <property type="match status" value="1"/>
</dbReference>
<keyword evidence="3 8" id="KW-0436">Ligase</keyword>
<comment type="similarity">
    <text evidence="7 8">Belongs to the formate--tetrahydrofolate ligase family.</text>
</comment>
<dbReference type="Proteomes" id="UP000319014">
    <property type="component" value="Unassembled WGS sequence"/>
</dbReference>
<proteinExistence type="inferred from homology"/>
<keyword evidence="4 8" id="KW-0547">Nucleotide-binding</keyword>
<dbReference type="GO" id="GO:0005524">
    <property type="term" value="F:ATP binding"/>
    <property type="evidence" value="ECO:0007669"/>
    <property type="project" value="UniProtKB-UniRule"/>
</dbReference>
<organism evidence="9 10">
    <name type="scientific">Paracoccus laeviglucosivorans</name>
    <dbReference type="NCBI Taxonomy" id="1197861"/>
    <lineage>
        <taxon>Bacteria</taxon>
        <taxon>Pseudomonadati</taxon>
        <taxon>Pseudomonadota</taxon>
        <taxon>Alphaproteobacteria</taxon>
        <taxon>Rhodobacterales</taxon>
        <taxon>Paracoccaceae</taxon>
        <taxon>Paracoccus</taxon>
    </lineage>
</organism>
<dbReference type="EMBL" id="FXTK01000003">
    <property type="protein sequence ID" value="SMO51123.1"/>
    <property type="molecule type" value="Genomic_DNA"/>
</dbReference>
<evidence type="ECO:0000313" key="10">
    <source>
        <dbReference type="Proteomes" id="UP000319014"/>
    </source>
</evidence>
<dbReference type="GO" id="GO:0035999">
    <property type="term" value="P:tetrahydrofolate interconversion"/>
    <property type="evidence" value="ECO:0007669"/>
    <property type="project" value="UniProtKB-UniRule"/>
</dbReference>
<protein>
    <recommendedName>
        <fullName evidence="8">Formate--tetrahydrofolate ligase</fullName>
        <ecNumber evidence="8">6.3.4.3</ecNumber>
    </recommendedName>
    <alternativeName>
        <fullName evidence="8">Formyltetrahydrofolate synthetase</fullName>
        <shortName evidence="8">FHS</shortName>
        <shortName evidence="8">FTHFS</shortName>
    </alternativeName>
</protein>
<dbReference type="FunFam" id="3.30.1510.10:FF:000001">
    <property type="entry name" value="Formate--tetrahydrofolate ligase"/>
    <property type="match status" value="1"/>
</dbReference>
<comment type="catalytic activity">
    <reaction evidence="6 8">
        <text>(6S)-5,6,7,8-tetrahydrofolate + formate + ATP = (6R)-10-formyltetrahydrofolate + ADP + phosphate</text>
        <dbReference type="Rhea" id="RHEA:20221"/>
        <dbReference type="ChEBI" id="CHEBI:15740"/>
        <dbReference type="ChEBI" id="CHEBI:30616"/>
        <dbReference type="ChEBI" id="CHEBI:43474"/>
        <dbReference type="ChEBI" id="CHEBI:57453"/>
        <dbReference type="ChEBI" id="CHEBI:195366"/>
        <dbReference type="ChEBI" id="CHEBI:456216"/>
        <dbReference type="EC" id="6.3.4.3"/>
    </reaction>
</comment>
<dbReference type="CDD" id="cd00477">
    <property type="entry name" value="FTHFS"/>
    <property type="match status" value="1"/>
</dbReference>
<reference evidence="9 10" key="1">
    <citation type="submission" date="2017-05" db="EMBL/GenBank/DDBJ databases">
        <authorList>
            <person name="Varghese N."/>
            <person name="Submissions S."/>
        </authorList>
    </citation>
    <scope>NUCLEOTIDE SEQUENCE [LARGE SCALE GENOMIC DNA]</scope>
    <source>
        <strain evidence="9 10">DSM 100094</strain>
    </source>
</reference>
<dbReference type="Pfam" id="PF01268">
    <property type="entry name" value="FTHFS"/>
    <property type="match status" value="1"/>
</dbReference>
<evidence type="ECO:0000256" key="3">
    <source>
        <dbReference type="ARBA" id="ARBA00022598"/>
    </source>
</evidence>
<dbReference type="OrthoDB" id="9761733at2"/>